<evidence type="ECO:0000313" key="1">
    <source>
        <dbReference type="EMBL" id="KAF7634637.1"/>
    </source>
</evidence>
<dbReference type="OrthoDB" id="5886103at2759"/>
<sequence>MARRGGQTLQSVGNDGTLYSWYRRPYVRRVPTVLQLQQRQQQISTLEGPLAMEMLNPQQTKISELGELILTRCFQSLPVNDRFNMEHVSRLFRAASKRSWIVQNHVIVVPEVVLNDGNYSIDGRRLFRILMKRCARYTVELTIHAMAPKDRIFRLLHMSYRVENLCLDSLTPLCGSEIKEVGERLPLLKTLIIRNCRIHFSFVRHFNSMLEQLKNLQVLVIIENINFRCELESLPRTVKILCIRDFQVGENLGTILRNARQRSPNISALFVETMRAHVLNQVLAYDHISILSVPFVMITPEDVVPAELFPVNYLEQLTALELGLINQVFIVMRLIPEMFPRLEHLKFAIKEDLQQPKMHEYLEQIIKFPVLRSFEFSANQSIQNWINEELGKSSDTMPLLFQGKYIAFIRKLFEQKKLEHLQLNFPLSTEMTIDLIKTCPNLRSVYFHNRIGHLEKNQQDGEYFIAKDFIRQFTKLKKNEHPPNKEEKKINMLERLFKGTQFEKGNEWILCQEYPKPSHVLKELIIRELGEEYINHPTQLFDIVRN</sequence>
<reference evidence="1" key="1">
    <citation type="journal article" date="2020" name="Ecol. Evol.">
        <title>Genome structure and content of the rice root-knot nematode (Meloidogyne graminicola).</title>
        <authorList>
            <person name="Phan N.T."/>
            <person name="Danchin E.G.J."/>
            <person name="Klopp C."/>
            <person name="Perfus-Barbeoch L."/>
            <person name="Kozlowski D.K."/>
            <person name="Koutsovoulos G.D."/>
            <person name="Lopez-Roques C."/>
            <person name="Bouchez O."/>
            <person name="Zahm M."/>
            <person name="Besnard G."/>
            <person name="Bellafiore S."/>
        </authorList>
    </citation>
    <scope>NUCLEOTIDE SEQUENCE</scope>
    <source>
        <strain evidence="1">VN-18</strain>
    </source>
</reference>
<gene>
    <name evidence="1" type="ORF">Mgra_00005978</name>
</gene>
<comment type="caution">
    <text evidence="1">The sequence shown here is derived from an EMBL/GenBank/DDBJ whole genome shotgun (WGS) entry which is preliminary data.</text>
</comment>
<dbReference type="SUPFAM" id="SSF52047">
    <property type="entry name" value="RNI-like"/>
    <property type="match status" value="1"/>
</dbReference>
<organism evidence="1 2">
    <name type="scientific">Meloidogyne graminicola</name>
    <dbReference type="NCBI Taxonomy" id="189291"/>
    <lineage>
        <taxon>Eukaryota</taxon>
        <taxon>Metazoa</taxon>
        <taxon>Ecdysozoa</taxon>
        <taxon>Nematoda</taxon>
        <taxon>Chromadorea</taxon>
        <taxon>Rhabditida</taxon>
        <taxon>Tylenchina</taxon>
        <taxon>Tylenchomorpha</taxon>
        <taxon>Tylenchoidea</taxon>
        <taxon>Meloidogynidae</taxon>
        <taxon>Meloidogyninae</taxon>
        <taxon>Meloidogyne</taxon>
    </lineage>
</organism>
<dbReference type="EMBL" id="JABEBT010000054">
    <property type="protein sequence ID" value="KAF7634637.1"/>
    <property type="molecule type" value="Genomic_DNA"/>
</dbReference>
<protein>
    <recommendedName>
        <fullName evidence="3">F-box domain-containing protein</fullName>
    </recommendedName>
</protein>
<accession>A0A8S9ZME3</accession>
<dbReference type="AlphaFoldDB" id="A0A8S9ZME3"/>
<dbReference type="Gene3D" id="3.80.10.10">
    <property type="entry name" value="Ribonuclease Inhibitor"/>
    <property type="match status" value="1"/>
</dbReference>
<evidence type="ECO:0008006" key="3">
    <source>
        <dbReference type="Google" id="ProtNLM"/>
    </source>
</evidence>
<dbReference type="InterPro" id="IPR032675">
    <property type="entry name" value="LRR_dom_sf"/>
</dbReference>
<proteinExistence type="predicted"/>
<keyword evidence="2" id="KW-1185">Reference proteome</keyword>
<evidence type="ECO:0000313" key="2">
    <source>
        <dbReference type="Proteomes" id="UP000605970"/>
    </source>
</evidence>
<name>A0A8S9ZME3_9BILA</name>
<dbReference type="Proteomes" id="UP000605970">
    <property type="component" value="Unassembled WGS sequence"/>
</dbReference>